<dbReference type="KEGG" id="mis:MICPUN_58494"/>
<feature type="transmembrane region" description="Helical" evidence="2">
    <location>
        <begin position="164"/>
        <end position="183"/>
    </location>
</feature>
<dbReference type="GeneID" id="8243752"/>
<keyword evidence="2" id="KW-0472">Membrane</keyword>
<gene>
    <name evidence="4" type="ORF">MICPUN_58494</name>
</gene>
<evidence type="ECO:0000259" key="3">
    <source>
        <dbReference type="Pfam" id="PF01757"/>
    </source>
</evidence>
<organism evidence="4 5">
    <name type="scientific">Micromonas commoda (strain RCC299 / NOUM17 / CCMP2709)</name>
    <name type="common">Picoplanktonic green alga</name>
    <dbReference type="NCBI Taxonomy" id="296587"/>
    <lineage>
        <taxon>Eukaryota</taxon>
        <taxon>Viridiplantae</taxon>
        <taxon>Chlorophyta</taxon>
        <taxon>Mamiellophyceae</taxon>
        <taxon>Mamiellales</taxon>
        <taxon>Mamiellaceae</taxon>
        <taxon>Micromonas</taxon>
    </lineage>
</organism>
<feature type="transmembrane region" description="Helical" evidence="2">
    <location>
        <begin position="195"/>
        <end position="213"/>
    </location>
</feature>
<dbReference type="Proteomes" id="UP000002009">
    <property type="component" value="Chromosome 5"/>
</dbReference>
<dbReference type="PANTHER" id="PTHR37312:SF1">
    <property type="entry name" value="MEMBRANE-BOUND ACYLTRANSFERASE YKRP-RELATED"/>
    <property type="match status" value="1"/>
</dbReference>
<dbReference type="AlphaFoldDB" id="C1E600"/>
<accession>C1E600</accession>
<feature type="domain" description="Acyltransferase 3" evidence="3">
    <location>
        <begin position="36"/>
        <end position="411"/>
    </location>
</feature>
<sequence length="450" mass="48928">MADVESRGGDESTPLIAGKSANRGGSASASTRDAHLDNCKFWLMCAVVFNHAFQDFFKSVLDKEAGGRPWCQPDVAPDRFGVYALARGTYMYLNLLGMPAFTLVSGICSRGLLRCATDDDGAGLAARSRRMVESLVVPYVVWQTFFLIYGTYGSKEFEPAPAHPVPFVSPVGVTWYLTALFAWRCSLQFIAKLRNVVAVTFAAGLAVGFVDTPRTENGGLPFLDYQRAVAFAPIFYVGATVLTEDVMRRLTDDGDGGASAGWVKIKRAFAWAATAATPALFAIAFAFGGGSDVESRGILPGICFDEAQRWAWTMDPYVGGVDAAAGGGRGDVERVVGVAVLLRLAFYACSVSLAVAFFVIVPRRERWYTARGSRTMYAYLLHLLVIRSYELVRDGCGLRERMPLWASAAVSLAALPSLTSVGLMSARCKAWTRWAVEPDFGRWLFPDDHA</sequence>
<dbReference type="Pfam" id="PF01757">
    <property type="entry name" value="Acyl_transf_3"/>
    <property type="match status" value="1"/>
</dbReference>
<name>C1E600_MICCC</name>
<dbReference type="InterPro" id="IPR052734">
    <property type="entry name" value="Nod_factor_acetyltransferase"/>
</dbReference>
<dbReference type="InParanoid" id="C1E600"/>
<evidence type="ECO:0000313" key="4">
    <source>
        <dbReference type="EMBL" id="ACO63724.1"/>
    </source>
</evidence>
<dbReference type="RefSeq" id="XP_002502466.1">
    <property type="nucleotide sequence ID" value="XM_002502420.1"/>
</dbReference>
<evidence type="ECO:0000313" key="5">
    <source>
        <dbReference type="Proteomes" id="UP000002009"/>
    </source>
</evidence>
<keyword evidence="2" id="KW-0812">Transmembrane</keyword>
<feature type="transmembrane region" description="Helical" evidence="2">
    <location>
        <begin position="90"/>
        <end position="113"/>
    </location>
</feature>
<keyword evidence="2" id="KW-1133">Transmembrane helix</keyword>
<feature type="region of interest" description="Disordered" evidence="1">
    <location>
        <begin position="1"/>
        <end position="29"/>
    </location>
</feature>
<feature type="transmembrane region" description="Helical" evidence="2">
    <location>
        <begin position="344"/>
        <end position="362"/>
    </location>
</feature>
<proteinExistence type="predicted"/>
<evidence type="ECO:0000256" key="1">
    <source>
        <dbReference type="SAM" id="MobiDB-lite"/>
    </source>
</evidence>
<dbReference type="PANTHER" id="PTHR37312">
    <property type="entry name" value="MEMBRANE-BOUND ACYLTRANSFERASE YKRP-RELATED"/>
    <property type="match status" value="1"/>
</dbReference>
<protein>
    <recommendedName>
        <fullName evidence="3">Acyltransferase 3 domain-containing protein</fullName>
    </recommendedName>
</protein>
<dbReference type="OrthoDB" id="497253at2759"/>
<dbReference type="InterPro" id="IPR002656">
    <property type="entry name" value="Acyl_transf_3_dom"/>
</dbReference>
<dbReference type="EMBL" id="CP001326">
    <property type="protein sequence ID" value="ACO63724.1"/>
    <property type="molecule type" value="Genomic_DNA"/>
</dbReference>
<feature type="compositionally biased region" description="Basic and acidic residues" evidence="1">
    <location>
        <begin position="1"/>
        <end position="10"/>
    </location>
</feature>
<feature type="transmembrane region" description="Helical" evidence="2">
    <location>
        <begin position="225"/>
        <end position="247"/>
    </location>
</feature>
<feature type="transmembrane region" description="Helical" evidence="2">
    <location>
        <begin position="268"/>
        <end position="287"/>
    </location>
</feature>
<feature type="transmembrane region" description="Helical" evidence="2">
    <location>
        <begin position="134"/>
        <end position="152"/>
    </location>
</feature>
<evidence type="ECO:0000256" key="2">
    <source>
        <dbReference type="SAM" id="Phobius"/>
    </source>
</evidence>
<dbReference type="GO" id="GO:0016747">
    <property type="term" value="F:acyltransferase activity, transferring groups other than amino-acyl groups"/>
    <property type="evidence" value="ECO:0007669"/>
    <property type="project" value="InterPro"/>
</dbReference>
<keyword evidence="5" id="KW-1185">Reference proteome</keyword>
<reference evidence="4 5" key="1">
    <citation type="journal article" date="2009" name="Science">
        <title>Green evolution and dynamic adaptations revealed by genomes of the marine picoeukaryotes Micromonas.</title>
        <authorList>
            <person name="Worden A.Z."/>
            <person name="Lee J.H."/>
            <person name="Mock T."/>
            <person name="Rouze P."/>
            <person name="Simmons M.P."/>
            <person name="Aerts A.L."/>
            <person name="Allen A.E."/>
            <person name="Cuvelier M.L."/>
            <person name="Derelle E."/>
            <person name="Everett M.V."/>
            <person name="Foulon E."/>
            <person name="Grimwood J."/>
            <person name="Gundlach H."/>
            <person name="Henrissat B."/>
            <person name="Napoli C."/>
            <person name="McDonald S.M."/>
            <person name="Parker M.S."/>
            <person name="Rombauts S."/>
            <person name="Salamov A."/>
            <person name="Von Dassow P."/>
            <person name="Badger J.H."/>
            <person name="Coutinho P.M."/>
            <person name="Demir E."/>
            <person name="Dubchak I."/>
            <person name="Gentemann C."/>
            <person name="Eikrem W."/>
            <person name="Gready J.E."/>
            <person name="John U."/>
            <person name="Lanier W."/>
            <person name="Lindquist E.A."/>
            <person name="Lucas S."/>
            <person name="Mayer K.F."/>
            <person name="Moreau H."/>
            <person name="Not F."/>
            <person name="Otillar R."/>
            <person name="Panaud O."/>
            <person name="Pangilinan J."/>
            <person name="Paulsen I."/>
            <person name="Piegu B."/>
            <person name="Poliakov A."/>
            <person name="Robbens S."/>
            <person name="Schmutz J."/>
            <person name="Toulza E."/>
            <person name="Wyss T."/>
            <person name="Zelensky A."/>
            <person name="Zhou K."/>
            <person name="Armbrust E.V."/>
            <person name="Bhattacharya D."/>
            <person name="Goodenough U.W."/>
            <person name="Van de Peer Y."/>
            <person name="Grigoriev I.V."/>
        </authorList>
    </citation>
    <scope>NUCLEOTIDE SEQUENCE [LARGE SCALE GENOMIC DNA]</scope>
    <source>
        <strain evidence="5">RCC299 / NOUM17</strain>
    </source>
</reference>